<proteinExistence type="predicted"/>
<reference evidence="2" key="1">
    <citation type="journal article" date="2016" name="Nature">
        <title>Genome evolution in the allotetraploid frog Xenopus laevis.</title>
        <authorList>
            <person name="Session A.M."/>
            <person name="Uno Y."/>
            <person name="Kwon T."/>
            <person name="Chapman J.A."/>
            <person name="Toyoda A."/>
            <person name="Takahashi S."/>
            <person name="Fukui A."/>
            <person name="Hikosaka A."/>
            <person name="Suzuki A."/>
            <person name="Kondo M."/>
            <person name="van Heeringen S.J."/>
            <person name="Quigley I."/>
            <person name="Heinz S."/>
            <person name="Ogino H."/>
            <person name="Ochi H."/>
            <person name="Hellsten U."/>
            <person name="Lyons J.B."/>
            <person name="Simakov O."/>
            <person name="Putnam N."/>
            <person name="Stites J."/>
            <person name="Kuroki Y."/>
            <person name="Tanaka T."/>
            <person name="Michiue T."/>
            <person name="Watanabe M."/>
            <person name="Bogdanovic O."/>
            <person name="Lister R."/>
            <person name="Georgiou G."/>
            <person name="Paranjpe S.S."/>
            <person name="van Kruijsbergen I."/>
            <person name="Shu S."/>
            <person name="Carlson J."/>
            <person name="Kinoshita T."/>
            <person name="Ohta Y."/>
            <person name="Mawaribuchi S."/>
            <person name="Jenkins J."/>
            <person name="Grimwood J."/>
            <person name="Schmutz J."/>
            <person name="Mitros T."/>
            <person name="Mozaffari S.V."/>
            <person name="Suzuki Y."/>
            <person name="Haramoto Y."/>
            <person name="Yamamoto T.S."/>
            <person name="Takagi C."/>
            <person name="Heald R."/>
            <person name="Miller K."/>
            <person name="Haudenschild C."/>
            <person name="Kitzman J."/>
            <person name="Nakayama T."/>
            <person name="Izutsu Y."/>
            <person name="Robert J."/>
            <person name="Fortriede J."/>
            <person name="Burns K."/>
            <person name="Lotay V."/>
            <person name="Karimi K."/>
            <person name="Yasuoka Y."/>
            <person name="Dichmann D.S."/>
            <person name="Flajnik M.F."/>
            <person name="Houston D.W."/>
            <person name="Shendure J."/>
            <person name="DuPasquier L."/>
            <person name="Vize P.D."/>
            <person name="Zorn A.M."/>
            <person name="Ito M."/>
            <person name="Marcotte E.M."/>
            <person name="Wallingford J.B."/>
            <person name="Ito Y."/>
            <person name="Asashima M."/>
            <person name="Ueno N."/>
            <person name="Matsuda Y."/>
            <person name="Veenstra G.J."/>
            <person name="Fujiyama A."/>
            <person name="Harland R.M."/>
            <person name="Taira M."/>
            <person name="Rokhsar D.S."/>
        </authorList>
    </citation>
    <scope>NUCLEOTIDE SEQUENCE [LARGE SCALE GENOMIC DNA]</scope>
    <source>
        <strain evidence="2">J</strain>
    </source>
</reference>
<gene>
    <name evidence="1" type="ORF">XELAEV_18021239mg</name>
</gene>
<name>A0A974HRP1_XENLA</name>
<evidence type="ECO:0000313" key="2">
    <source>
        <dbReference type="Proteomes" id="UP000694892"/>
    </source>
</evidence>
<evidence type="ECO:0000313" key="1">
    <source>
        <dbReference type="EMBL" id="OCT87543.1"/>
    </source>
</evidence>
<protein>
    <submittedName>
        <fullName evidence="1">Uncharacterized protein</fullName>
    </submittedName>
</protein>
<organism evidence="1 2">
    <name type="scientific">Xenopus laevis</name>
    <name type="common">African clawed frog</name>
    <dbReference type="NCBI Taxonomy" id="8355"/>
    <lineage>
        <taxon>Eukaryota</taxon>
        <taxon>Metazoa</taxon>
        <taxon>Chordata</taxon>
        <taxon>Craniata</taxon>
        <taxon>Vertebrata</taxon>
        <taxon>Euteleostomi</taxon>
        <taxon>Amphibia</taxon>
        <taxon>Batrachia</taxon>
        <taxon>Anura</taxon>
        <taxon>Pipoidea</taxon>
        <taxon>Pipidae</taxon>
        <taxon>Xenopodinae</taxon>
        <taxon>Xenopus</taxon>
        <taxon>Xenopus</taxon>
    </lineage>
</organism>
<dbReference type="AlphaFoldDB" id="A0A974HRP1"/>
<dbReference type="Proteomes" id="UP000694892">
    <property type="component" value="Chromosome 3S"/>
</dbReference>
<accession>A0A974HRP1</accession>
<dbReference type="EMBL" id="CM004471">
    <property type="protein sequence ID" value="OCT87543.1"/>
    <property type="molecule type" value="Genomic_DNA"/>
</dbReference>
<sequence length="74" mass="8417">MENYMMMPFLVSSNTMGSMRRTISRYLGQDVFKQMISKPLNGVGFAQRKTYFVSTGNTAGFGTLFLYSYEMAKS</sequence>